<accession>A0ABP7C0F2</accession>
<feature type="transmembrane region" description="Helical" evidence="1">
    <location>
        <begin position="324"/>
        <end position="342"/>
    </location>
</feature>
<proteinExistence type="predicted"/>
<comment type="caution">
    <text evidence="2">The sequence shown here is derived from an EMBL/GenBank/DDBJ whole genome shotgun (WGS) entry which is preliminary data.</text>
</comment>
<protein>
    <recommendedName>
        <fullName evidence="4">Oligosaccharide repeat unit polymerase</fullName>
    </recommendedName>
</protein>
<dbReference type="EMBL" id="BAABEO010000008">
    <property type="protein sequence ID" value="GAA3672632.1"/>
    <property type="molecule type" value="Genomic_DNA"/>
</dbReference>
<keyword evidence="3" id="KW-1185">Reference proteome</keyword>
<feature type="transmembrane region" description="Helical" evidence="1">
    <location>
        <begin position="137"/>
        <end position="154"/>
    </location>
</feature>
<keyword evidence="1" id="KW-1133">Transmembrane helix</keyword>
<feature type="transmembrane region" description="Helical" evidence="1">
    <location>
        <begin position="109"/>
        <end position="130"/>
    </location>
</feature>
<feature type="transmembrane region" description="Helical" evidence="1">
    <location>
        <begin position="182"/>
        <end position="202"/>
    </location>
</feature>
<keyword evidence="1" id="KW-0472">Membrane</keyword>
<evidence type="ECO:0000313" key="2">
    <source>
        <dbReference type="EMBL" id="GAA3672632.1"/>
    </source>
</evidence>
<name>A0ABP7C0F2_9MICC</name>
<organism evidence="2 3">
    <name type="scientific">Arthrobacter ginkgonis</name>
    <dbReference type="NCBI Taxonomy" id="1630594"/>
    <lineage>
        <taxon>Bacteria</taxon>
        <taxon>Bacillati</taxon>
        <taxon>Actinomycetota</taxon>
        <taxon>Actinomycetes</taxon>
        <taxon>Micrococcales</taxon>
        <taxon>Micrococcaceae</taxon>
        <taxon>Arthrobacter</taxon>
    </lineage>
</organism>
<evidence type="ECO:0000256" key="1">
    <source>
        <dbReference type="SAM" id="Phobius"/>
    </source>
</evidence>
<feature type="transmembrane region" description="Helical" evidence="1">
    <location>
        <begin position="77"/>
        <end position="97"/>
    </location>
</feature>
<reference evidence="3" key="1">
    <citation type="journal article" date="2019" name="Int. J. Syst. Evol. Microbiol.">
        <title>The Global Catalogue of Microorganisms (GCM) 10K type strain sequencing project: providing services to taxonomists for standard genome sequencing and annotation.</title>
        <authorList>
            <consortium name="The Broad Institute Genomics Platform"/>
            <consortium name="The Broad Institute Genome Sequencing Center for Infectious Disease"/>
            <person name="Wu L."/>
            <person name="Ma J."/>
        </authorList>
    </citation>
    <scope>NUCLEOTIDE SEQUENCE [LARGE SCALE GENOMIC DNA]</scope>
    <source>
        <strain evidence="3">JCM 30742</strain>
    </source>
</reference>
<feature type="transmembrane region" description="Helical" evidence="1">
    <location>
        <begin position="38"/>
        <end position="57"/>
    </location>
</feature>
<gene>
    <name evidence="2" type="ORF">GCM10023081_08720</name>
</gene>
<feature type="transmembrane region" description="Helical" evidence="1">
    <location>
        <begin position="295"/>
        <end position="312"/>
    </location>
</feature>
<dbReference type="Proteomes" id="UP001500752">
    <property type="component" value="Unassembled WGS sequence"/>
</dbReference>
<sequence length="390" mass="42109">MFGVIGTLFYSGIQEETRTGASIVIVLNDLQTTETLKLFTVASLSTLSGGLATLLILPRLKRRASIKGFSRGLTRLVLFGCAVPLVILFVSAGGRLLRRTDYIAEAVQVAGISALAVQLAIAAVIVLGYITVSAKGAVRFWAVLMLVGYLLNFFGTGSRRLAMAPLLFMVGALLARRTRLTYWALAAAALLSFYLLKLPLYLRGLPEHGVLPYMAQMPGFLDYEVGWESMALNILVSFGIVGATAYQAPPIPTDAFWASVNPLGGKAAGWYEYAADMRLNVYTPYAGVGELGNQGTIHVVIYFVIVGVLLALGDRAVLRLAARGHGIVSLALVGMAGLFFLYSIQYNLRSSTRMLVYGVVIAMVAGMVSRYMVKRRQPAPRQAIRSRVGV</sequence>
<keyword evidence="1" id="KW-0812">Transmembrane</keyword>
<feature type="transmembrane region" description="Helical" evidence="1">
    <location>
        <begin position="354"/>
        <end position="373"/>
    </location>
</feature>
<evidence type="ECO:0008006" key="4">
    <source>
        <dbReference type="Google" id="ProtNLM"/>
    </source>
</evidence>
<evidence type="ECO:0000313" key="3">
    <source>
        <dbReference type="Proteomes" id="UP001500752"/>
    </source>
</evidence>